<evidence type="ECO:0000313" key="2">
    <source>
        <dbReference type="EMBL" id="MDJ1135486.1"/>
    </source>
</evidence>
<dbReference type="Proteomes" id="UP001214441">
    <property type="component" value="Unassembled WGS sequence"/>
</dbReference>
<keyword evidence="3" id="KW-1185">Reference proteome</keyword>
<accession>A0ABT7A2F2</accession>
<keyword evidence="1" id="KW-1133">Transmembrane helix</keyword>
<evidence type="ECO:0000256" key="1">
    <source>
        <dbReference type="SAM" id="Phobius"/>
    </source>
</evidence>
<name>A0ABT7A2F2_9ACTN</name>
<dbReference type="RefSeq" id="WP_274043213.1">
    <property type="nucleotide sequence ID" value="NZ_JANCPR020000029.1"/>
</dbReference>
<feature type="transmembrane region" description="Helical" evidence="1">
    <location>
        <begin position="148"/>
        <end position="166"/>
    </location>
</feature>
<proteinExistence type="predicted"/>
<keyword evidence="1" id="KW-0472">Membrane</keyword>
<comment type="caution">
    <text evidence="2">The sequence shown here is derived from an EMBL/GenBank/DDBJ whole genome shotgun (WGS) entry which is preliminary data.</text>
</comment>
<dbReference type="InterPro" id="IPR039708">
    <property type="entry name" value="MT1774/Rv1733c-like"/>
</dbReference>
<keyword evidence="1" id="KW-0812">Transmembrane</keyword>
<gene>
    <name evidence="2" type="ORF">NMN56_026730</name>
</gene>
<reference evidence="2 3" key="1">
    <citation type="submission" date="2023-05" db="EMBL/GenBank/DDBJ databases">
        <title>Streptantibioticus silvisoli sp. nov., acidotolerant actinomycetes 1 from pine litter.</title>
        <authorList>
            <person name="Swiecimska M."/>
            <person name="Golinska P."/>
            <person name="Sangal V."/>
            <person name="Wachnowicz B."/>
            <person name="Goodfellow M."/>
        </authorList>
    </citation>
    <scope>NUCLEOTIDE SEQUENCE [LARGE SCALE GENOMIC DNA]</scope>
    <source>
        <strain evidence="2 3">DSM 42109</strain>
    </source>
</reference>
<dbReference type="PANTHER" id="PTHR42305">
    <property type="entry name" value="MEMBRANE PROTEIN RV1733C-RELATED"/>
    <property type="match status" value="1"/>
</dbReference>
<dbReference type="PANTHER" id="PTHR42305:SF1">
    <property type="entry name" value="MEMBRANE PROTEIN RV1733C-RELATED"/>
    <property type="match status" value="1"/>
</dbReference>
<evidence type="ECO:0000313" key="3">
    <source>
        <dbReference type="Proteomes" id="UP001214441"/>
    </source>
</evidence>
<dbReference type="EMBL" id="JANCPR020000029">
    <property type="protein sequence ID" value="MDJ1135486.1"/>
    <property type="molecule type" value="Genomic_DNA"/>
</dbReference>
<organism evidence="2 3">
    <name type="scientific">Streptomyces iconiensis</name>
    <dbReference type="NCBI Taxonomy" id="1384038"/>
    <lineage>
        <taxon>Bacteria</taxon>
        <taxon>Bacillati</taxon>
        <taxon>Actinomycetota</taxon>
        <taxon>Actinomycetes</taxon>
        <taxon>Kitasatosporales</taxon>
        <taxon>Streptomycetaceae</taxon>
        <taxon>Streptomyces</taxon>
    </lineage>
</organism>
<sequence length="197" mass="21567">MRDVGWRWRWQRVPMRRPWDVADAWVGLLTLLALLLVVPAAGNAAGRAVAERGMSARAAQMTERHEAVAVLLRDAPRAGADAGAARGKLSEDEALVRARWSGPDGLSRVGDVVAVLGQHKGDRVRIWVHEDGQLAEVPLSRARVTGDAILAGLVAASLAALLLVALRRMCRRCLDRARLCAWDREWAEVGPQWGEYS</sequence>
<protein>
    <submittedName>
        <fullName evidence="2">Uncharacterized protein</fullName>
    </submittedName>
</protein>